<dbReference type="Pfam" id="PF17921">
    <property type="entry name" value="Integrase_H2C2"/>
    <property type="match status" value="1"/>
</dbReference>
<reference evidence="2" key="1">
    <citation type="submission" date="2021-03" db="EMBL/GenBank/DDBJ databases">
        <title>Draft genome sequence of rust myrtle Austropuccinia psidii MF-1, a brazilian biotype.</title>
        <authorList>
            <person name="Quecine M.C."/>
            <person name="Pachon D.M.R."/>
            <person name="Bonatelli M.L."/>
            <person name="Correr F.H."/>
            <person name="Franceschini L.M."/>
            <person name="Leite T.F."/>
            <person name="Margarido G.R.A."/>
            <person name="Almeida C.A."/>
            <person name="Ferrarezi J.A."/>
            <person name="Labate C.A."/>
        </authorList>
    </citation>
    <scope>NUCLEOTIDE SEQUENCE</scope>
    <source>
        <strain evidence="2">MF-1</strain>
    </source>
</reference>
<sequence length="192" mass="22537">MTIVHKSGNIHKNADDLSRWALPNIPDNPAYAPMNGEPPIPIDGINITNLGTEFFEEVRESYKKHNNCHIITSLLDKYYKYEALANSLDYIWKTSYFDGRIHLFYGILYNRSKHTCIVVLCSRILINKLLLEFHEKIYSRHLSADRTIQRIKACSWWPSWRKDFIEYCHSCDRFQKANKAIGILFGFNDSYP</sequence>
<protein>
    <recommendedName>
        <fullName evidence="1">Integrase zinc-binding domain-containing protein</fullName>
    </recommendedName>
</protein>
<dbReference type="Proteomes" id="UP000765509">
    <property type="component" value="Unassembled WGS sequence"/>
</dbReference>
<evidence type="ECO:0000313" key="2">
    <source>
        <dbReference type="EMBL" id="MBW0567989.1"/>
    </source>
</evidence>
<comment type="caution">
    <text evidence="2">The sequence shown here is derived from an EMBL/GenBank/DDBJ whole genome shotgun (WGS) entry which is preliminary data.</text>
</comment>
<keyword evidence="3" id="KW-1185">Reference proteome</keyword>
<evidence type="ECO:0000313" key="3">
    <source>
        <dbReference type="Proteomes" id="UP000765509"/>
    </source>
</evidence>
<proteinExistence type="predicted"/>
<dbReference type="OrthoDB" id="8067401at2759"/>
<gene>
    <name evidence="2" type="ORF">O181_107704</name>
</gene>
<accession>A0A9Q3JTK7</accession>
<dbReference type="AlphaFoldDB" id="A0A9Q3JTK7"/>
<dbReference type="Gene3D" id="1.10.340.70">
    <property type="match status" value="1"/>
</dbReference>
<dbReference type="InterPro" id="IPR041588">
    <property type="entry name" value="Integrase_H2C2"/>
</dbReference>
<name>A0A9Q3JTK7_9BASI</name>
<evidence type="ECO:0000259" key="1">
    <source>
        <dbReference type="Pfam" id="PF17921"/>
    </source>
</evidence>
<organism evidence="2 3">
    <name type="scientific">Austropuccinia psidii MF-1</name>
    <dbReference type="NCBI Taxonomy" id="1389203"/>
    <lineage>
        <taxon>Eukaryota</taxon>
        <taxon>Fungi</taxon>
        <taxon>Dikarya</taxon>
        <taxon>Basidiomycota</taxon>
        <taxon>Pucciniomycotina</taxon>
        <taxon>Pucciniomycetes</taxon>
        <taxon>Pucciniales</taxon>
        <taxon>Sphaerophragmiaceae</taxon>
        <taxon>Austropuccinia</taxon>
    </lineage>
</organism>
<dbReference type="EMBL" id="AVOT02081807">
    <property type="protein sequence ID" value="MBW0567989.1"/>
    <property type="molecule type" value="Genomic_DNA"/>
</dbReference>
<feature type="domain" description="Integrase zinc-binding" evidence="1">
    <location>
        <begin position="125"/>
        <end position="179"/>
    </location>
</feature>